<evidence type="ECO:0000313" key="2">
    <source>
        <dbReference type="EMBL" id="GKV45075.1"/>
    </source>
</evidence>
<evidence type="ECO:0000256" key="1">
    <source>
        <dbReference type="SAM" id="MobiDB-lite"/>
    </source>
</evidence>
<evidence type="ECO:0000313" key="3">
    <source>
        <dbReference type="Proteomes" id="UP001054252"/>
    </source>
</evidence>
<keyword evidence="3" id="KW-1185">Reference proteome</keyword>
<organism evidence="2 3">
    <name type="scientific">Rubroshorea leprosula</name>
    <dbReference type="NCBI Taxonomy" id="152421"/>
    <lineage>
        <taxon>Eukaryota</taxon>
        <taxon>Viridiplantae</taxon>
        <taxon>Streptophyta</taxon>
        <taxon>Embryophyta</taxon>
        <taxon>Tracheophyta</taxon>
        <taxon>Spermatophyta</taxon>
        <taxon>Magnoliopsida</taxon>
        <taxon>eudicotyledons</taxon>
        <taxon>Gunneridae</taxon>
        <taxon>Pentapetalae</taxon>
        <taxon>rosids</taxon>
        <taxon>malvids</taxon>
        <taxon>Malvales</taxon>
        <taxon>Dipterocarpaceae</taxon>
        <taxon>Rubroshorea</taxon>
    </lineage>
</organism>
<dbReference type="AlphaFoldDB" id="A0AAV5M6C2"/>
<gene>
    <name evidence="2" type="ORF">SLEP1_g52198</name>
</gene>
<feature type="region of interest" description="Disordered" evidence="1">
    <location>
        <begin position="1"/>
        <end position="54"/>
    </location>
</feature>
<dbReference type="EMBL" id="BPVZ01000189">
    <property type="protein sequence ID" value="GKV45075.1"/>
    <property type="molecule type" value="Genomic_DNA"/>
</dbReference>
<accession>A0AAV5M6C2</accession>
<protein>
    <submittedName>
        <fullName evidence="2">Uncharacterized protein</fullName>
    </submittedName>
</protein>
<feature type="compositionally biased region" description="Polar residues" evidence="1">
    <location>
        <begin position="28"/>
        <end position="54"/>
    </location>
</feature>
<name>A0AAV5M6C2_9ROSI</name>
<sequence length="85" mass="9372">MAINNELAQQDLPINSELPQEPAPNHEVPQQDSVVNSAQESIFIPSTTPTHETSNAITFNTHSMATRDKLGIVKPNPKYSYVTQV</sequence>
<reference evidence="2 3" key="1">
    <citation type="journal article" date="2021" name="Commun. Biol.">
        <title>The genome of Shorea leprosula (Dipterocarpaceae) highlights the ecological relevance of drought in aseasonal tropical rainforests.</title>
        <authorList>
            <person name="Ng K.K.S."/>
            <person name="Kobayashi M.J."/>
            <person name="Fawcett J.A."/>
            <person name="Hatakeyama M."/>
            <person name="Paape T."/>
            <person name="Ng C.H."/>
            <person name="Ang C.C."/>
            <person name="Tnah L.H."/>
            <person name="Lee C.T."/>
            <person name="Nishiyama T."/>
            <person name="Sese J."/>
            <person name="O'Brien M.J."/>
            <person name="Copetti D."/>
            <person name="Mohd Noor M.I."/>
            <person name="Ong R.C."/>
            <person name="Putra M."/>
            <person name="Sireger I.Z."/>
            <person name="Indrioko S."/>
            <person name="Kosugi Y."/>
            <person name="Izuno A."/>
            <person name="Isagi Y."/>
            <person name="Lee S.L."/>
            <person name="Shimizu K.K."/>
        </authorList>
    </citation>
    <scope>NUCLEOTIDE SEQUENCE [LARGE SCALE GENOMIC DNA]</scope>
    <source>
        <strain evidence="2">214</strain>
    </source>
</reference>
<dbReference type="Proteomes" id="UP001054252">
    <property type="component" value="Unassembled WGS sequence"/>
</dbReference>
<proteinExistence type="predicted"/>
<comment type="caution">
    <text evidence="2">The sequence shown here is derived from an EMBL/GenBank/DDBJ whole genome shotgun (WGS) entry which is preliminary data.</text>
</comment>